<name>A0A4R4WFG7_9ACTN</name>
<feature type="domain" description="Thiopeptide-type bacteriocin biosynthesis" evidence="1">
    <location>
        <begin position="54"/>
        <end position="186"/>
    </location>
</feature>
<accession>A0A4R4WFG7</accession>
<comment type="caution">
    <text evidence="2">The sequence shown here is derived from an EMBL/GenBank/DDBJ whole genome shotgun (WGS) entry which is preliminary data.</text>
</comment>
<evidence type="ECO:0000313" key="2">
    <source>
        <dbReference type="EMBL" id="TDD16047.1"/>
    </source>
</evidence>
<sequence>MTLTLDTLDQHRVQVGEDNSHRISVTHDPPWHPDGRSVANDTPSVTTGILAEPLKLYCHPDRHDAILTRHLPRLVETLGSEARWWFLRYHDPDHHLRIRLTVPDHTSADAAAEVTAWSEQVRQAGLTSRVQWDTYFPETARFGGPSAMDAAEAHFAADSATVVAQLTAIITRRGPHLHALTAASLLDMDTVAPARHRRHARPDLPRRHPDGLT</sequence>
<gene>
    <name evidence="2" type="ORF">E1294_32565</name>
</gene>
<organism evidence="2 3">
    <name type="scientific">Nonomuraea diastatica</name>
    <dbReference type="NCBI Taxonomy" id="1848329"/>
    <lineage>
        <taxon>Bacteria</taxon>
        <taxon>Bacillati</taxon>
        <taxon>Actinomycetota</taxon>
        <taxon>Actinomycetes</taxon>
        <taxon>Streptosporangiales</taxon>
        <taxon>Streptosporangiaceae</taxon>
        <taxon>Nonomuraea</taxon>
    </lineage>
</organism>
<dbReference type="Proteomes" id="UP000294543">
    <property type="component" value="Unassembled WGS sequence"/>
</dbReference>
<dbReference type="OrthoDB" id="1273722at2"/>
<dbReference type="Pfam" id="PF14028">
    <property type="entry name" value="Lant_dehydr_C"/>
    <property type="match status" value="1"/>
</dbReference>
<keyword evidence="3" id="KW-1185">Reference proteome</keyword>
<evidence type="ECO:0000259" key="1">
    <source>
        <dbReference type="Pfam" id="PF14028"/>
    </source>
</evidence>
<dbReference type="NCBIfam" id="TIGR03891">
    <property type="entry name" value="thiopep_ocin"/>
    <property type="match status" value="1"/>
</dbReference>
<dbReference type="EMBL" id="SMKP01000113">
    <property type="protein sequence ID" value="TDD16047.1"/>
    <property type="molecule type" value="Genomic_DNA"/>
</dbReference>
<dbReference type="InterPro" id="IPR023809">
    <property type="entry name" value="Thiopep_bacteriocin_synth_dom"/>
</dbReference>
<protein>
    <recommendedName>
        <fullName evidence="1">Thiopeptide-type bacteriocin biosynthesis domain-containing protein</fullName>
    </recommendedName>
</protein>
<dbReference type="AlphaFoldDB" id="A0A4R4WFG7"/>
<proteinExistence type="predicted"/>
<evidence type="ECO:0000313" key="3">
    <source>
        <dbReference type="Proteomes" id="UP000294543"/>
    </source>
</evidence>
<reference evidence="2 3" key="1">
    <citation type="submission" date="2019-03" db="EMBL/GenBank/DDBJ databases">
        <title>Draft genome sequences of novel Actinobacteria.</title>
        <authorList>
            <person name="Sahin N."/>
            <person name="Ay H."/>
            <person name="Saygin H."/>
        </authorList>
    </citation>
    <scope>NUCLEOTIDE SEQUENCE [LARGE SCALE GENOMIC DNA]</scope>
    <source>
        <strain evidence="2 3">KC712</strain>
    </source>
</reference>